<protein>
    <submittedName>
        <fullName evidence="7">Putative major facilitator superfamily transporter</fullName>
    </submittedName>
</protein>
<dbReference type="RefSeq" id="XP_013426750.1">
    <property type="nucleotide sequence ID" value="XM_013571296.1"/>
</dbReference>
<feature type="transmembrane region" description="Helical" evidence="5">
    <location>
        <begin position="286"/>
        <end position="307"/>
    </location>
</feature>
<sequence>MSIQGPGEKALHDQTQLLPKKELLVVFTIIALSLFICAAEQNGIGVLLPSIARDLNAQASITWAGTSALIANTVFQVLYGRLSDLFGRKKIMLSALVLLALCDLACGLSVNSTMLYIFRGLAGVANGGITSLSMMIVSDIVTLQERGKYQGILGVMVGMGNAFGPLIASAFAINLTWRGLFYLLSPFTVVVTLASYVYLPSNMPKVNLWETVRRIDFLGLFSGTVFIILVLVAISQGGHPGTSWDSPLVIAMLTVGGVFGILFLFVEWRATLPMMPLDMFRCPSVAAMLAQSFLFGGSYFAYLYYLPLYFQNVKGLSPLMSAVLFLSLVIPQSAASVVAGLYMSKFNRYIEVVWWGFGIWSLGSGLMIMCDKNTHLGLVAFFLILTGCGTGSIFQPTLVALQAHCPKEQRAVITSSRNTLRSLGAAVSLSVSGALLTNTLRRSLPEELHYIAAHSFAAPDLGSFIPQQRQQISQAYASASRAVFVWSFALIATSLALTMIVRDSGLSRKTEEVIQQQECATDGVQLEVSSERPRKQPQY</sequence>
<proteinExistence type="predicted"/>
<accession>A0A074WMA9</accession>
<feature type="transmembrane region" description="Helical" evidence="5">
    <location>
        <begin position="179"/>
        <end position="199"/>
    </location>
</feature>
<dbReference type="SUPFAM" id="SSF103473">
    <property type="entry name" value="MFS general substrate transporter"/>
    <property type="match status" value="1"/>
</dbReference>
<dbReference type="InterPro" id="IPR020846">
    <property type="entry name" value="MFS_dom"/>
</dbReference>
<dbReference type="GO" id="GO:0022857">
    <property type="term" value="F:transmembrane transporter activity"/>
    <property type="evidence" value="ECO:0007669"/>
    <property type="project" value="InterPro"/>
</dbReference>
<feature type="transmembrane region" description="Helical" evidence="5">
    <location>
        <begin position="375"/>
        <end position="401"/>
    </location>
</feature>
<evidence type="ECO:0000259" key="6">
    <source>
        <dbReference type="PROSITE" id="PS50850"/>
    </source>
</evidence>
<evidence type="ECO:0000313" key="8">
    <source>
        <dbReference type="Proteomes" id="UP000027730"/>
    </source>
</evidence>
<keyword evidence="2 5" id="KW-0812">Transmembrane</keyword>
<feature type="transmembrane region" description="Helical" evidence="5">
    <location>
        <begin position="116"/>
        <end position="137"/>
    </location>
</feature>
<feature type="transmembrane region" description="Helical" evidence="5">
    <location>
        <begin position="61"/>
        <end position="79"/>
    </location>
</feature>
<evidence type="ECO:0000256" key="4">
    <source>
        <dbReference type="ARBA" id="ARBA00023136"/>
    </source>
</evidence>
<feature type="transmembrane region" description="Helical" evidence="5">
    <location>
        <begin position="483"/>
        <end position="501"/>
    </location>
</feature>
<dbReference type="AlphaFoldDB" id="A0A074WMA9"/>
<evidence type="ECO:0000256" key="3">
    <source>
        <dbReference type="ARBA" id="ARBA00022989"/>
    </source>
</evidence>
<dbReference type="Pfam" id="PF07690">
    <property type="entry name" value="MFS_1"/>
    <property type="match status" value="1"/>
</dbReference>
<feature type="transmembrane region" description="Helical" evidence="5">
    <location>
        <begin position="319"/>
        <end position="342"/>
    </location>
</feature>
<evidence type="ECO:0000256" key="1">
    <source>
        <dbReference type="ARBA" id="ARBA00004141"/>
    </source>
</evidence>
<dbReference type="Proteomes" id="UP000027730">
    <property type="component" value="Unassembled WGS sequence"/>
</dbReference>
<keyword evidence="4 5" id="KW-0472">Membrane</keyword>
<keyword evidence="3 5" id="KW-1133">Transmembrane helix</keyword>
<feature type="transmembrane region" description="Helical" evidence="5">
    <location>
        <begin position="149"/>
        <end position="173"/>
    </location>
</feature>
<dbReference type="GeneID" id="25413741"/>
<dbReference type="OrthoDB" id="10021397at2759"/>
<evidence type="ECO:0000313" key="7">
    <source>
        <dbReference type="EMBL" id="KEQ72724.1"/>
    </source>
</evidence>
<keyword evidence="8" id="KW-1185">Reference proteome</keyword>
<dbReference type="InterPro" id="IPR011701">
    <property type="entry name" value="MFS"/>
</dbReference>
<dbReference type="EMBL" id="KL584711">
    <property type="protein sequence ID" value="KEQ72724.1"/>
    <property type="molecule type" value="Genomic_DNA"/>
</dbReference>
<evidence type="ECO:0000256" key="5">
    <source>
        <dbReference type="SAM" id="Phobius"/>
    </source>
</evidence>
<dbReference type="PROSITE" id="PS50850">
    <property type="entry name" value="MFS"/>
    <property type="match status" value="1"/>
</dbReference>
<dbReference type="HOGENOM" id="CLU_000960_22_0_1"/>
<dbReference type="Gene3D" id="1.20.1250.20">
    <property type="entry name" value="MFS general substrate transporter like domains"/>
    <property type="match status" value="2"/>
</dbReference>
<organism evidence="7 8">
    <name type="scientific">Aureobasidium namibiae CBS 147.97</name>
    <dbReference type="NCBI Taxonomy" id="1043004"/>
    <lineage>
        <taxon>Eukaryota</taxon>
        <taxon>Fungi</taxon>
        <taxon>Dikarya</taxon>
        <taxon>Ascomycota</taxon>
        <taxon>Pezizomycotina</taxon>
        <taxon>Dothideomycetes</taxon>
        <taxon>Dothideomycetidae</taxon>
        <taxon>Dothideales</taxon>
        <taxon>Saccotheciaceae</taxon>
        <taxon>Aureobasidium</taxon>
    </lineage>
</organism>
<dbReference type="InterPro" id="IPR036259">
    <property type="entry name" value="MFS_trans_sf"/>
</dbReference>
<name>A0A074WMA9_9PEZI</name>
<gene>
    <name evidence="7" type="ORF">M436DRAFT_64702</name>
</gene>
<comment type="subcellular location">
    <subcellularLocation>
        <location evidence="1">Membrane</location>
        <topology evidence="1">Multi-pass membrane protein</topology>
    </subcellularLocation>
</comment>
<reference evidence="7 8" key="1">
    <citation type="journal article" date="2014" name="BMC Genomics">
        <title>Genome sequencing of four Aureobasidium pullulans varieties: biotechnological potential, stress tolerance, and description of new species.</title>
        <authorList>
            <person name="Gostin Ar C."/>
            <person name="Ohm R.A."/>
            <person name="Kogej T."/>
            <person name="Sonjak S."/>
            <person name="Turk M."/>
            <person name="Zajc J."/>
            <person name="Zalar P."/>
            <person name="Grube M."/>
            <person name="Sun H."/>
            <person name="Han J."/>
            <person name="Sharma A."/>
            <person name="Chiniquy J."/>
            <person name="Ngan C.Y."/>
            <person name="Lipzen A."/>
            <person name="Barry K."/>
            <person name="Grigoriev I.V."/>
            <person name="Gunde-Cimerman N."/>
        </authorList>
    </citation>
    <scope>NUCLEOTIDE SEQUENCE [LARGE SCALE GENOMIC DNA]</scope>
    <source>
        <strain evidence="7 8">CBS 147.97</strain>
    </source>
</reference>
<evidence type="ECO:0000256" key="2">
    <source>
        <dbReference type="ARBA" id="ARBA00022692"/>
    </source>
</evidence>
<dbReference type="PANTHER" id="PTHR23501:SF78">
    <property type="entry name" value="MAJOR FACILITATOR SUPERFAMILY (MFS) PROFILE DOMAIN-CONTAINING PROTEIN-RELATED"/>
    <property type="match status" value="1"/>
</dbReference>
<dbReference type="GO" id="GO:0005886">
    <property type="term" value="C:plasma membrane"/>
    <property type="evidence" value="ECO:0007669"/>
    <property type="project" value="TreeGrafter"/>
</dbReference>
<feature type="transmembrane region" description="Helical" evidence="5">
    <location>
        <begin position="349"/>
        <end position="369"/>
    </location>
</feature>
<feature type="transmembrane region" description="Helical" evidence="5">
    <location>
        <begin position="91"/>
        <end position="110"/>
    </location>
</feature>
<feature type="transmembrane region" description="Helical" evidence="5">
    <location>
        <begin position="246"/>
        <end position="266"/>
    </location>
</feature>
<dbReference type="PANTHER" id="PTHR23501">
    <property type="entry name" value="MAJOR FACILITATOR SUPERFAMILY"/>
    <property type="match status" value="1"/>
</dbReference>
<feature type="transmembrane region" description="Helical" evidence="5">
    <location>
        <begin position="215"/>
        <end position="234"/>
    </location>
</feature>
<feature type="transmembrane region" description="Helical" evidence="5">
    <location>
        <begin position="23"/>
        <end position="41"/>
    </location>
</feature>
<feature type="domain" description="Major facilitator superfamily (MFS) profile" evidence="6">
    <location>
        <begin position="26"/>
        <end position="505"/>
    </location>
</feature>